<organism evidence="2 3">
    <name type="scientific">Paenisporosarcina macmurdoensis</name>
    <dbReference type="NCBI Taxonomy" id="212659"/>
    <lineage>
        <taxon>Bacteria</taxon>
        <taxon>Bacillati</taxon>
        <taxon>Bacillota</taxon>
        <taxon>Bacilli</taxon>
        <taxon>Bacillales</taxon>
        <taxon>Caryophanaceae</taxon>
        <taxon>Paenisporosarcina</taxon>
    </lineage>
</organism>
<evidence type="ECO:0000259" key="1">
    <source>
        <dbReference type="Pfam" id="PF13411"/>
    </source>
</evidence>
<dbReference type="Gene3D" id="1.10.1660.10">
    <property type="match status" value="1"/>
</dbReference>
<name>A0ABW1L8J8_9BACL</name>
<accession>A0ABW1L8J8</accession>
<gene>
    <name evidence="2" type="ORF">ACFPYN_09735</name>
</gene>
<reference evidence="3" key="1">
    <citation type="journal article" date="2019" name="Int. J. Syst. Evol. Microbiol.">
        <title>The Global Catalogue of Microorganisms (GCM) 10K type strain sequencing project: providing services to taxonomists for standard genome sequencing and annotation.</title>
        <authorList>
            <consortium name="The Broad Institute Genomics Platform"/>
            <consortium name="The Broad Institute Genome Sequencing Center for Infectious Disease"/>
            <person name="Wu L."/>
            <person name="Ma J."/>
        </authorList>
    </citation>
    <scope>NUCLEOTIDE SEQUENCE [LARGE SCALE GENOMIC DNA]</scope>
    <source>
        <strain evidence="3">CCUG 54527</strain>
    </source>
</reference>
<keyword evidence="3" id="KW-1185">Reference proteome</keyword>
<dbReference type="Pfam" id="PF13411">
    <property type="entry name" value="MerR_1"/>
    <property type="match status" value="1"/>
</dbReference>
<feature type="domain" description="HTH merR-type" evidence="1">
    <location>
        <begin position="6"/>
        <end position="70"/>
    </location>
</feature>
<dbReference type="InterPro" id="IPR000551">
    <property type="entry name" value="MerR-type_HTH_dom"/>
</dbReference>
<dbReference type="InterPro" id="IPR009061">
    <property type="entry name" value="DNA-bd_dom_put_sf"/>
</dbReference>
<proteinExistence type="predicted"/>
<comment type="caution">
    <text evidence="2">The sequence shown here is derived from an EMBL/GenBank/DDBJ whole genome shotgun (WGS) entry which is preliminary data.</text>
</comment>
<dbReference type="SUPFAM" id="SSF46955">
    <property type="entry name" value="Putative DNA-binding domain"/>
    <property type="match status" value="1"/>
</dbReference>
<sequence length="166" mass="18859">MLESSYRTGQIAELLEVSTSSIRKYAAAVEKHGATFVKDDKGERIFTEQDLAAFRHLRKLITGGNTMDTAAINAATLLKNNKEIRTQTGEVLANNDRELFVEMANRIETLTKQNEALVEAVNEMRRGQAHIMVTLKRLEEPLKEEVASGIVEERVTKPRKWWQFGR</sequence>
<evidence type="ECO:0000313" key="3">
    <source>
        <dbReference type="Proteomes" id="UP001596170"/>
    </source>
</evidence>
<dbReference type="EMBL" id="JBHSRI010000016">
    <property type="protein sequence ID" value="MFC6039698.1"/>
    <property type="molecule type" value="Genomic_DNA"/>
</dbReference>
<dbReference type="Proteomes" id="UP001596170">
    <property type="component" value="Unassembled WGS sequence"/>
</dbReference>
<evidence type="ECO:0000313" key="2">
    <source>
        <dbReference type="EMBL" id="MFC6039698.1"/>
    </source>
</evidence>
<dbReference type="RefSeq" id="WP_377733840.1">
    <property type="nucleotide sequence ID" value="NZ_JBHSRI010000016.1"/>
</dbReference>
<protein>
    <submittedName>
        <fullName evidence="2">MerR family transcriptional regulator</fullName>
    </submittedName>
</protein>